<dbReference type="EMBL" id="CAKKNE010000001">
    <property type="protein sequence ID" value="CAH0363771.1"/>
    <property type="molecule type" value="Genomic_DNA"/>
</dbReference>
<name>A0A8J2S643_9STRA</name>
<sequence>AAPHAQKVAGQPHTLSMALSKEQMQVIARNATLRGKTPDTSRRSTPKNSRPNSAASTGRRVMETTRRPTTQEYAGLTARPKDDEVVLVCPENTVPGEALFFRDGGLKCKTKVPPNVRPGQRFKVRKSECSVNGQPAKRPPRPSRAQSAPSRRDPKPKAFQAPLNFPEKKPPADPYSDMDKKDPYRDPFVRDLPNVTWKDKQLIEEYKKRRDAGLVTDEAYWQEQGFKAVGDPSKISEKKKKDYGFGAPKWSPYYRSNQTKEQIEAIAAAPVESALGDQEWWEQFGFKGPFRRRRSGTTGMGCRAGLLIVAFDQVARWFEPVSRRTRTGSASSASRWARSRRRSATTASASPSGRRTTALKVDNARRRRPTRS</sequence>
<feature type="compositionally biased region" description="Low complexity" evidence="1">
    <location>
        <begin position="344"/>
        <end position="358"/>
    </location>
</feature>
<comment type="caution">
    <text evidence="2">The sequence shown here is derived from an EMBL/GenBank/DDBJ whole genome shotgun (WGS) entry which is preliminary data.</text>
</comment>
<feature type="region of interest" description="Disordered" evidence="1">
    <location>
        <begin position="30"/>
        <end position="79"/>
    </location>
</feature>
<feature type="region of interest" description="Disordered" evidence="1">
    <location>
        <begin position="106"/>
        <end position="190"/>
    </location>
</feature>
<evidence type="ECO:0000256" key="1">
    <source>
        <dbReference type="SAM" id="MobiDB-lite"/>
    </source>
</evidence>
<feature type="non-terminal residue" evidence="2">
    <location>
        <position position="1"/>
    </location>
</feature>
<evidence type="ECO:0000313" key="2">
    <source>
        <dbReference type="EMBL" id="CAH0363771.1"/>
    </source>
</evidence>
<gene>
    <name evidence="2" type="ORF">PECAL_1P01050</name>
</gene>
<dbReference type="AlphaFoldDB" id="A0A8J2S643"/>
<feature type="compositionally biased region" description="Polar residues" evidence="1">
    <location>
        <begin position="46"/>
        <end position="56"/>
    </location>
</feature>
<feature type="compositionally biased region" description="Basic and acidic residues" evidence="1">
    <location>
        <begin position="166"/>
        <end position="189"/>
    </location>
</feature>
<feature type="region of interest" description="Disordered" evidence="1">
    <location>
        <begin position="322"/>
        <end position="372"/>
    </location>
</feature>
<reference evidence="2" key="1">
    <citation type="submission" date="2021-11" db="EMBL/GenBank/DDBJ databases">
        <authorList>
            <consortium name="Genoscope - CEA"/>
            <person name="William W."/>
        </authorList>
    </citation>
    <scope>NUCLEOTIDE SEQUENCE</scope>
</reference>
<feature type="compositionally biased region" description="Low complexity" evidence="1">
    <location>
        <begin position="327"/>
        <end position="336"/>
    </location>
</feature>
<dbReference type="Proteomes" id="UP000789595">
    <property type="component" value="Unassembled WGS sequence"/>
</dbReference>
<protein>
    <submittedName>
        <fullName evidence="2">Uncharacterized protein</fullName>
    </submittedName>
</protein>
<accession>A0A8J2S643</accession>
<organism evidence="2 3">
    <name type="scientific">Pelagomonas calceolata</name>
    <dbReference type="NCBI Taxonomy" id="35677"/>
    <lineage>
        <taxon>Eukaryota</taxon>
        <taxon>Sar</taxon>
        <taxon>Stramenopiles</taxon>
        <taxon>Ochrophyta</taxon>
        <taxon>Pelagophyceae</taxon>
        <taxon>Pelagomonadales</taxon>
        <taxon>Pelagomonadaceae</taxon>
        <taxon>Pelagomonas</taxon>
    </lineage>
</organism>
<proteinExistence type="predicted"/>
<evidence type="ECO:0000313" key="3">
    <source>
        <dbReference type="Proteomes" id="UP000789595"/>
    </source>
</evidence>
<keyword evidence="3" id="KW-1185">Reference proteome</keyword>